<dbReference type="GO" id="GO:0005743">
    <property type="term" value="C:mitochondrial inner membrane"/>
    <property type="evidence" value="ECO:0007669"/>
    <property type="project" value="UniProtKB-SubCell"/>
</dbReference>
<dbReference type="SMART" id="SM00978">
    <property type="entry name" value="Tim44"/>
    <property type="match status" value="1"/>
</dbReference>
<feature type="region of interest" description="Disordered" evidence="8">
    <location>
        <begin position="942"/>
        <end position="969"/>
    </location>
</feature>
<dbReference type="GO" id="GO:0003824">
    <property type="term" value="F:catalytic activity"/>
    <property type="evidence" value="ECO:0007669"/>
    <property type="project" value="InterPro"/>
</dbReference>
<feature type="compositionally biased region" description="Basic and acidic residues" evidence="8">
    <location>
        <begin position="602"/>
        <end position="616"/>
    </location>
</feature>
<dbReference type="SUPFAM" id="SSF54427">
    <property type="entry name" value="NTF2-like"/>
    <property type="match status" value="1"/>
</dbReference>
<keyword evidence="4" id="KW-0809">Transit peptide</keyword>
<dbReference type="AlphaFoldDB" id="A0A7J6UPR6"/>
<name>A0A7J6UPR6_PEROL</name>
<feature type="domain" description="J" evidence="9">
    <location>
        <begin position="862"/>
        <end position="927"/>
    </location>
</feature>
<feature type="non-terminal residue" evidence="10">
    <location>
        <position position="1160"/>
    </location>
</feature>
<reference evidence="10 11" key="1">
    <citation type="submission" date="2020-04" db="EMBL/GenBank/DDBJ databases">
        <title>Perkinsus olseni comparative genomics.</title>
        <authorList>
            <person name="Bogema D.R."/>
        </authorList>
    </citation>
    <scope>NUCLEOTIDE SEQUENCE [LARGE SCALE GENOMIC DNA]</scope>
    <source>
        <strain evidence="10 11">ATCC PRA-207</strain>
    </source>
</reference>
<evidence type="ECO:0000259" key="9">
    <source>
        <dbReference type="PROSITE" id="PS50076"/>
    </source>
</evidence>
<feature type="compositionally biased region" description="Basic and acidic residues" evidence="8">
    <location>
        <begin position="942"/>
        <end position="958"/>
    </location>
</feature>
<keyword evidence="5" id="KW-0496">Mitochondrion</keyword>
<dbReference type="InterPro" id="IPR032710">
    <property type="entry name" value="NTF2-like_dom_sf"/>
</dbReference>
<dbReference type="PROSITE" id="PS50076">
    <property type="entry name" value="DNAJ_2"/>
    <property type="match status" value="1"/>
</dbReference>
<comment type="similarity">
    <text evidence="2">Belongs to the Tim44 family.</text>
</comment>
<evidence type="ECO:0000313" key="10">
    <source>
        <dbReference type="EMBL" id="KAF4759167.1"/>
    </source>
</evidence>
<dbReference type="GO" id="GO:0051087">
    <property type="term" value="F:protein-folding chaperone binding"/>
    <property type="evidence" value="ECO:0007669"/>
    <property type="project" value="TreeGrafter"/>
</dbReference>
<dbReference type="InterPro" id="IPR018253">
    <property type="entry name" value="DnaJ_domain_CS"/>
</dbReference>
<dbReference type="Gene3D" id="3.10.450.240">
    <property type="match status" value="1"/>
</dbReference>
<dbReference type="SUPFAM" id="SSF46565">
    <property type="entry name" value="Chaperone J-domain"/>
    <property type="match status" value="1"/>
</dbReference>
<evidence type="ECO:0000256" key="6">
    <source>
        <dbReference type="ARBA" id="ARBA00023136"/>
    </source>
</evidence>
<accession>A0A7J6UPR6</accession>
<dbReference type="OMA" id="ENPMVDR"/>
<dbReference type="InterPro" id="IPR007379">
    <property type="entry name" value="Tim44-like_dom"/>
</dbReference>
<dbReference type="InterPro" id="IPR039544">
    <property type="entry name" value="Tim44-like"/>
</dbReference>
<comment type="subcellular location">
    <subcellularLocation>
        <location evidence="1">Mitochondrion inner membrane</location>
    </subcellularLocation>
</comment>
<dbReference type="Proteomes" id="UP000553632">
    <property type="component" value="Unassembled WGS sequence"/>
</dbReference>
<proteinExistence type="inferred from homology"/>
<organism evidence="10 11">
    <name type="scientific">Perkinsus olseni</name>
    <name type="common">Perkinsus atlanticus</name>
    <dbReference type="NCBI Taxonomy" id="32597"/>
    <lineage>
        <taxon>Eukaryota</taxon>
        <taxon>Sar</taxon>
        <taxon>Alveolata</taxon>
        <taxon>Perkinsozoa</taxon>
        <taxon>Perkinsea</taxon>
        <taxon>Perkinsida</taxon>
        <taxon>Perkinsidae</taxon>
        <taxon>Perkinsus</taxon>
    </lineage>
</organism>
<dbReference type="Gene3D" id="1.10.287.110">
    <property type="entry name" value="DnaJ domain"/>
    <property type="match status" value="1"/>
</dbReference>
<dbReference type="SMART" id="SM00271">
    <property type="entry name" value="DnaJ"/>
    <property type="match status" value="1"/>
</dbReference>
<dbReference type="PROSITE" id="PS00636">
    <property type="entry name" value="DNAJ_1"/>
    <property type="match status" value="1"/>
</dbReference>
<evidence type="ECO:0000256" key="3">
    <source>
        <dbReference type="ARBA" id="ARBA00022792"/>
    </source>
</evidence>
<keyword evidence="7" id="KW-0175">Coiled coil</keyword>
<dbReference type="InterPro" id="IPR036918">
    <property type="entry name" value="Pyrv_Knase_C_sf"/>
</dbReference>
<keyword evidence="6" id="KW-0472">Membrane</keyword>
<dbReference type="CDD" id="cd06257">
    <property type="entry name" value="DnaJ"/>
    <property type="match status" value="1"/>
</dbReference>
<feature type="region of interest" description="Disordered" evidence="8">
    <location>
        <begin position="596"/>
        <end position="628"/>
    </location>
</feature>
<keyword evidence="11" id="KW-1185">Reference proteome</keyword>
<dbReference type="InterPro" id="IPR015813">
    <property type="entry name" value="Pyrv/PenolPyrv_kinase-like_dom"/>
</dbReference>
<dbReference type="InterPro" id="IPR001623">
    <property type="entry name" value="DnaJ_domain"/>
</dbReference>
<evidence type="ECO:0000313" key="11">
    <source>
        <dbReference type="Proteomes" id="UP000553632"/>
    </source>
</evidence>
<evidence type="ECO:0000256" key="7">
    <source>
        <dbReference type="SAM" id="Coils"/>
    </source>
</evidence>
<sequence>MTTGSSVEDQVMAMVSIADKRVRAMNETAAEADFESAPTPRLWSKDMPNMKVGAVVNVGSAQEETLTEEYFSKLLSGGASVIVLDTTKGVFTEGVNPQALVDKLNMCVQKIRAAGKGSGVHRPFSLALSVGNNELAKLCVTKVAIPRGIGAVIIPSVRTGAEVSMFRSSVLGMRGRRIKIYVHTTTTKNIEDFLPTVDGIIVPPLTVNFRSICAAANLAGKLVITDCGASPVGNLMAAVSVQSDTALLPDDAAAHAAATIHTLEGQASTAAVSFSCSTGSNSVVGAVVERAIAMQMDSANNTKLIVAFSDDGTTAAMLSRMRPTCKILAMSASEAVINFFTTLWGVEPLQTASYQSAEAVIQNVKDFCKETGLAASGTNLVIVRPIPSTATFDELDDLDTFVEVVEVRENGDVLASYWLNHCSAGMTAVLIGSRTREQPPRTVPQQRNNSSFIRQVMEQVRREAESDPKLKKAFEEVEKTASRVTETNEQLRARAEAQEAKLAAMREKMQSAKDRTKSLYEELRKHMPEGGTPEAGEAAKRTTPEWMKPVLDQLSMASARAREATSTLVDKASGFTKMMDKESSQGVEERLNQFRRAQAATRDMEKDKEMREKAAEDPTAEPLPENPHGSALVVSERAQSTWERFGFTSSEDSRFLGGFFENPMVDRIFGETEIAQSIREMKETDPNFRLSQMAEDIEHVVAPRIIRWYLEGDVERLEAHCGEAAFAAVNASVNARHTQKLTLDTNILQPPMDVELKGAKTASEVDSPCFIFTFSTQQVNCLRNEFGEVVEGAVDDIRRVFYAMAVQKHPEPESRVLAMILSAAFSPLRRSSGTVLGTGRAVRVLRIRSFASKGTSRGEKKNFYDILGIEQKATGEEIKEAYREMAKKWHPDRNPDDPLAADKFKEVCEAYATLGNQWKRTIYDQDMQFGAALDSQAKGEDWKEHYNKETPEQRNARRERYRRYAKGERNDVPQDEMPLSMMIKLLIAVPVVVWIGCILAPEFGPGERPSEPSRNDPGFDDKSVPLARAYYNPILERWEKLKGVEEPPDPEKFYDVYEKNSAYARRTMDRDYLPQNRLTVLDVPKTKVHEPSVSVDDSGEVTPNNRSFYEGLAAVAIKEKRELGSCSSSSSCCGTPSRFGVHDETGVTMLLLSSIRVANP</sequence>
<dbReference type="EMBL" id="JABANO010000505">
    <property type="protein sequence ID" value="KAF4759167.1"/>
    <property type="molecule type" value="Genomic_DNA"/>
</dbReference>
<dbReference type="Pfam" id="PF04280">
    <property type="entry name" value="Tim44"/>
    <property type="match status" value="1"/>
</dbReference>
<comment type="caution">
    <text evidence="10">The sequence shown here is derived from an EMBL/GenBank/DDBJ whole genome shotgun (WGS) entry which is preliminary data.</text>
</comment>
<evidence type="ECO:0000256" key="8">
    <source>
        <dbReference type="SAM" id="MobiDB-lite"/>
    </source>
</evidence>
<dbReference type="PANTHER" id="PTHR10721:SF1">
    <property type="entry name" value="MITOCHONDRIAL IMPORT INNER MEMBRANE TRANSLOCASE SUBUNIT TIM44"/>
    <property type="match status" value="1"/>
</dbReference>
<dbReference type="Gene3D" id="3.40.1380.20">
    <property type="entry name" value="Pyruvate kinase, C-terminal domain"/>
    <property type="match status" value="1"/>
</dbReference>
<dbReference type="InterPro" id="IPR036869">
    <property type="entry name" value="J_dom_sf"/>
</dbReference>
<dbReference type="InterPro" id="IPR015795">
    <property type="entry name" value="Pyrv_Knase_C"/>
</dbReference>
<dbReference type="PRINTS" id="PR00625">
    <property type="entry name" value="JDOMAIN"/>
</dbReference>
<evidence type="ECO:0000256" key="2">
    <source>
        <dbReference type="ARBA" id="ARBA00009597"/>
    </source>
</evidence>
<gene>
    <name evidence="10" type="primary">TIMM44_5</name>
    <name evidence="10" type="ORF">FOZ63_011536</name>
</gene>
<keyword evidence="3" id="KW-0999">Mitochondrion inner membrane</keyword>
<dbReference type="PANTHER" id="PTHR10721">
    <property type="entry name" value="MITOCHONDRIAL IMPORT INNER MEMBRANE TRANSLOCASE SUBUNIT TIM44"/>
    <property type="match status" value="1"/>
</dbReference>
<dbReference type="GO" id="GO:0030150">
    <property type="term" value="P:protein import into mitochondrial matrix"/>
    <property type="evidence" value="ECO:0007669"/>
    <property type="project" value="TreeGrafter"/>
</dbReference>
<evidence type="ECO:0000256" key="5">
    <source>
        <dbReference type="ARBA" id="ARBA00023128"/>
    </source>
</evidence>
<evidence type="ECO:0000256" key="4">
    <source>
        <dbReference type="ARBA" id="ARBA00022946"/>
    </source>
</evidence>
<protein>
    <submittedName>
        <fullName evidence="10">Mitochondrial import inner membrane translocase subunit TIM44</fullName>
    </submittedName>
</protein>
<dbReference type="Pfam" id="PF02887">
    <property type="entry name" value="PK_C"/>
    <property type="match status" value="1"/>
</dbReference>
<dbReference type="SUPFAM" id="SSF52935">
    <property type="entry name" value="PK C-terminal domain-like"/>
    <property type="match status" value="1"/>
</dbReference>
<dbReference type="Pfam" id="PF00226">
    <property type="entry name" value="DnaJ"/>
    <property type="match status" value="1"/>
</dbReference>
<evidence type="ECO:0000256" key="1">
    <source>
        <dbReference type="ARBA" id="ARBA00004273"/>
    </source>
</evidence>
<dbReference type="SUPFAM" id="SSF51621">
    <property type="entry name" value="Phosphoenolpyruvate/pyruvate domain"/>
    <property type="match status" value="1"/>
</dbReference>
<feature type="coiled-coil region" evidence="7">
    <location>
        <begin position="470"/>
        <end position="526"/>
    </location>
</feature>